<reference evidence="1" key="1">
    <citation type="submission" date="2014-05" db="EMBL/GenBank/DDBJ databases">
        <title>Complete genome sequence of bacteriophage DFL12phi1, which infects Dinoroseobacter shibae.</title>
        <authorList>
            <person name="Ji J."/>
            <person name="Zhang R."/>
            <person name="Jiao N."/>
        </authorList>
    </citation>
    <scope>NUCLEOTIDE SEQUENCE [LARGE SCALE GENOMIC DNA]</scope>
</reference>
<evidence type="ECO:0000313" key="1">
    <source>
        <dbReference type="EMBL" id="AHX00987.1"/>
    </source>
</evidence>
<protein>
    <recommendedName>
        <fullName evidence="3">AAA+ ATPase domain-containing protein</fullName>
    </recommendedName>
</protein>
<dbReference type="Proteomes" id="UP000024335">
    <property type="component" value="Segment"/>
</dbReference>
<dbReference type="RefSeq" id="YP_009043706.1">
    <property type="nucleotide sequence ID" value="NC_024367.1"/>
</dbReference>
<dbReference type="InterPro" id="IPR027417">
    <property type="entry name" value="P-loop_NTPase"/>
</dbReference>
<keyword evidence="2" id="KW-1185">Reference proteome</keyword>
<dbReference type="Gene3D" id="3.40.50.300">
    <property type="entry name" value="P-loop containing nucleotide triphosphate hydrolases"/>
    <property type="match status" value="1"/>
</dbReference>
<accession>A0A023NGB4</accession>
<gene>
    <name evidence="1" type="ORF">DFL12P1_0026</name>
</gene>
<proteinExistence type="predicted"/>
<name>A0A023NGB4_9CAUD</name>
<dbReference type="OrthoDB" id="7069at10239"/>
<dbReference type="SUPFAM" id="SSF52540">
    <property type="entry name" value="P-loop containing nucleoside triphosphate hydrolases"/>
    <property type="match status" value="1"/>
</dbReference>
<dbReference type="GeneID" id="19686230"/>
<dbReference type="KEGG" id="vg:19686230"/>
<dbReference type="EMBL" id="KJ621082">
    <property type="protein sequence ID" value="AHX00987.1"/>
    <property type="molecule type" value="Genomic_DNA"/>
</dbReference>
<dbReference type="Pfam" id="PF13479">
    <property type="entry name" value="AAA_24"/>
    <property type="match status" value="1"/>
</dbReference>
<evidence type="ECO:0000313" key="2">
    <source>
        <dbReference type="Proteomes" id="UP000024335"/>
    </source>
</evidence>
<sequence>MGTEINPHSLLICGESGAGKSMSLYEMRDRTDVLYLNCEGGKPLPFKNKFKNKVITDPEDILDMLEQLEELGAENPFNFVVIDTISFMMDMFETIHVLPARDTQKMWGQYAQFFKRLITQSSKVDAFFIYLGHLDRQLDEEAGMFRTSVPVKGALAKKGLEAYFTTVINVSKEPIRELQKSPNSMLNITEEDEELGFKHVFQTRTTKKTLGDRIRSPMGMWKKEELYIDNSLAPVIKRLIEYYED</sequence>
<organism evidence="1 2">
    <name type="scientific">Dinoroseobacter phage DFL12phi1</name>
    <dbReference type="NCBI Taxonomy" id="1477404"/>
    <lineage>
        <taxon>Viruses</taxon>
        <taxon>Duplodnaviria</taxon>
        <taxon>Heunggongvirae</taxon>
        <taxon>Uroviricota</taxon>
        <taxon>Caudoviricetes</taxon>
        <taxon>Schitoviridae</taxon>
        <taxon>Rhodovirinae</taxon>
        <taxon>Baltimorevirus</taxon>
        <taxon>Baltimorevirus DFL12</taxon>
    </lineage>
</organism>
<evidence type="ECO:0008006" key="3">
    <source>
        <dbReference type="Google" id="ProtNLM"/>
    </source>
</evidence>